<dbReference type="Proteomes" id="UP000799291">
    <property type="component" value="Unassembled WGS sequence"/>
</dbReference>
<gene>
    <name evidence="3" type="ORF">K458DRAFT_445794</name>
</gene>
<sequence length="208" mass="22999">MAADVQSIQETRSEAPSKHDLVSKLDDLLEQYLHTLDAYQKAHQQLTAHLSSGYLYLAQANFNNAHGRFGRDYYDERMQASRTVALSEHESKVVFAIPTASETQTADAGAESPDNRSTAEEVAAESQTTTSEPEVEKITSTPSERKMLADPIRWFGILVPPALRSAQASFVSAVVGPISQLSTLAMDLRKQEVDIGRLRKQIKKLEIP</sequence>
<dbReference type="OrthoDB" id="408631at2759"/>
<proteinExistence type="predicted"/>
<dbReference type="GO" id="GO:1990871">
    <property type="term" value="C:Vma12-Vma22 assembly complex"/>
    <property type="evidence" value="ECO:0007669"/>
    <property type="project" value="TreeGrafter"/>
</dbReference>
<dbReference type="AlphaFoldDB" id="A0A6G1IMS2"/>
<evidence type="ECO:0000313" key="4">
    <source>
        <dbReference type="Proteomes" id="UP000799291"/>
    </source>
</evidence>
<reference evidence="3" key="1">
    <citation type="journal article" date="2020" name="Stud. Mycol.">
        <title>101 Dothideomycetes genomes: a test case for predicting lifestyles and emergence of pathogens.</title>
        <authorList>
            <person name="Haridas S."/>
            <person name="Albert R."/>
            <person name="Binder M."/>
            <person name="Bloem J."/>
            <person name="Labutti K."/>
            <person name="Salamov A."/>
            <person name="Andreopoulos B."/>
            <person name="Baker S."/>
            <person name="Barry K."/>
            <person name="Bills G."/>
            <person name="Bluhm B."/>
            <person name="Cannon C."/>
            <person name="Castanera R."/>
            <person name="Culley D."/>
            <person name="Daum C."/>
            <person name="Ezra D."/>
            <person name="Gonzalez J."/>
            <person name="Henrissat B."/>
            <person name="Kuo A."/>
            <person name="Liang C."/>
            <person name="Lipzen A."/>
            <person name="Lutzoni F."/>
            <person name="Magnuson J."/>
            <person name="Mondo S."/>
            <person name="Nolan M."/>
            <person name="Ohm R."/>
            <person name="Pangilinan J."/>
            <person name="Park H.-J."/>
            <person name="Ramirez L."/>
            <person name="Alfaro M."/>
            <person name="Sun H."/>
            <person name="Tritt A."/>
            <person name="Yoshinaga Y."/>
            <person name="Zwiers L.-H."/>
            <person name="Turgeon B."/>
            <person name="Goodwin S."/>
            <person name="Spatafora J."/>
            <person name="Crous P."/>
            <person name="Grigoriev I."/>
        </authorList>
    </citation>
    <scope>NUCLEOTIDE SEQUENCE</scope>
    <source>
        <strain evidence="3">CBS 122367</strain>
    </source>
</reference>
<feature type="region of interest" description="Disordered" evidence="2">
    <location>
        <begin position="100"/>
        <end position="143"/>
    </location>
</feature>
<keyword evidence="4" id="KW-1185">Reference proteome</keyword>
<dbReference type="GO" id="GO:0051082">
    <property type="term" value="F:unfolded protein binding"/>
    <property type="evidence" value="ECO:0007669"/>
    <property type="project" value="TreeGrafter"/>
</dbReference>
<dbReference type="GO" id="GO:0070072">
    <property type="term" value="P:vacuolar proton-transporting V-type ATPase complex assembly"/>
    <property type="evidence" value="ECO:0007669"/>
    <property type="project" value="InterPro"/>
</dbReference>
<feature type="compositionally biased region" description="Polar residues" evidence="2">
    <location>
        <begin position="125"/>
        <end position="142"/>
    </location>
</feature>
<organism evidence="3 4">
    <name type="scientific">Lentithecium fluviatile CBS 122367</name>
    <dbReference type="NCBI Taxonomy" id="1168545"/>
    <lineage>
        <taxon>Eukaryota</taxon>
        <taxon>Fungi</taxon>
        <taxon>Dikarya</taxon>
        <taxon>Ascomycota</taxon>
        <taxon>Pezizomycotina</taxon>
        <taxon>Dothideomycetes</taxon>
        <taxon>Pleosporomycetidae</taxon>
        <taxon>Pleosporales</taxon>
        <taxon>Massarineae</taxon>
        <taxon>Lentitheciaceae</taxon>
        <taxon>Lentithecium</taxon>
    </lineage>
</organism>
<dbReference type="PANTHER" id="PTHR31996:SF2">
    <property type="entry name" value="COILED-COIL DOMAIN-CONTAINING PROTEIN 115"/>
    <property type="match status" value="1"/>
</dbReference>
<dbReference type="PANTHER" id="PTHR31996">
    <property type="entry name" value="COILED-COIL DOMAIN-CONTAINING PROTEIN 115"/>
    <property type="match status" value="1"/>
</dbReference>
<dbReference type="Pfam" id="PF21730">
    <property type="entry name" value="Vma22_CCDC115"/>
    <property type="match status" value="1"/>
</dbReference>
<dbReference type="EMBL" id="MU005603">
    <property type="protein sequence ID" value="KAF2679445.1"/>
    <property type="molecule type" value="Genomic_DNA"/>
</dbReference>
<evidence type="ECO:0000256" key="1">
    <source>
        <dbReference type="ARBA" id="ARBA00093634"/>
    </source>
</evidence>
<evidence type="ECO:0000256" key="2">
    <source>
        <dbReference type="SAM" id="MobiDB-lite"/>
    </source>
</evidence>
<accession>A0A6G1IMS2</accession>
<evidence type="ECO:0000313" key="3">
    <source>
        <dbReference type="EMBL" id="KAF2679445.1"/>
    </source>
</evidence>
<dbReference type="InterPro" id="IPR040357">
    <property type="entry name" value="Vma22/CCDC115"/>
</dbReference>
<name>A0A6G1IMS2_9PLEO</name>
<protein>
    <recommendedName>
        <fullName evidence="1">Vacuolar ATPase assembly protein VMA22</fullName>
    </recommendedName>
</protein>